<dbReference type="AlphaFoldDB" id="A0A6A6GSE3"/>
<dbReference type="OrthoDB" id="3200163at2759"/>
<evidence type="ECO:0000313" key="1">
    <source>
        <dbReference type="EMBL" id="KAF2228420.1"/>
    </source>
</evidence>
<dbReference type="EMBL" id="ML991975">
    <property type="protein sequence ID" value="KAF2228420.1"/>
    <property type="molecule type" value="Genomic_DNA"/>
</dbReference>
<accession>A0A6A6GSE3</accession>
<proteinExistence type="predicted"/>
<protein>
    <submittedName>
        <fullName evidence="1">Uncharacterized protein</fullName>
    </submittedName>
</protein>
<evidence type="ECO:0000313" key="2">
    <source>
        <dbReference type="Proteomes" id="UP000800092"/>
    </source>
</evidence>
<dbReference type="Proteomes" id="UP000800092">
    <property type="component" value="Unassembled WGS sequence"/>
</dbReference>
<reference evidence="1" key="1">
    <citation type="journal article" date="2020" name="Stud. Mycol.">
        <title>101 Dothideomycetes genomes: a test case for predicting lifestyles and emergence of pathogens.</title>
        <authorList>
            <person name="Haridas S."/>
            <person name="Albert R."/>
            <person name="Binder M."/>
            <person name="Bloem J."/>
            <person name="Labutti K."/>
            <person name="Salamov A."/>
            <person name="Andreopoulos B."/>
            <person name="Baker S."/>
            <person name="Barry K."/>
            <person name="Bills G."/>
            <person name="Bluhm B."/>
            <person name="Cannon C."/>
            <person name="Castanera R."/>
            <person name="Culley D."/>
            <person name="Daum C."/>
            <person name="Ezra D."/>
            <person name="Gonzalez J."/>
            <person name="Henrissat B."/>
            <person name="Kuo A."/>
            <person name="Liang C."/>
            <person name="Lipzen A."/>
            <person name="Lutzoni F."/>
            <person name="Magnuson J."/>
            <person name="Mondo S."/>
            <person name="Nolan M."/>
            <person name="Ohm R."/>
            <person name="Pangilinan J."/>
            <person name="Park H.-J."/>
            <person name="Ramirez L."/>
            <person name="Alfaro M."/>
            <person name="Sun H."/>
            <person name="Tritt A."/>
            <person name="Yoshinaga Y."/>
            <person name="Zwiers L.-H."/>
            <person name="Turgeon B."/>
            <person name="Goodwin S."/>
            <person name="Spatafora J."/>
            <person name="Crous P."/>
            <person name="Grigoriev I."/>
        </authorList>
    </citation>
    <scope>NUCLEOTIDE SEQUENCE</scope>
    <source>
        <strain evidence="1">Tuck. ex Michener</strain>
    </source>
</reference>
<name>A0A6A6GSE3_VIRVR</name>
<gene>
    <name evidence="1" type="ORF">EV356DRAFT_514199</name>
</gene>
<organism evidence="1 2">
    <name type="scientific">Viridothelium virens</name>
    <name type="common">Speckled blister lichen</name>
    <name type="synonym">Trypethelium virens</name>
    <dbReference type="NCBI Taxonomy" id="1048519"/>
    <lineage>
        <taxon>Eukaryota</taxon>
        <taxon>Fungi</taxon>
        <taxon>Dikarya</taxon>
        <taxon>Ascomycota</taxon>
        <taxon>Pezizomycotina</taxon>
        <taxon>Dothideomycetes</taxon>
        <taxon>Dothideomycetes incertae sedis</taxon>
        <taxon>Trypetheliales</taxon>
        <taxon>Trypetheliaceae</taxon>
        <taxon>Viridothelium</taxon>
    </lineage>
</organism>
<keyword evidence="2" id="KW-1185">Reference proteome</keyword>
<sequence length="321" mass="37217">MPGLSTTIHAIRLWTEMLERAGLKLSEYGARESTLWEALGVNCLSMSDSGDLDWSPRIKVEQLVYGSKSVDWSLKISRFRKFPVFELCQMPGALPAHSYLPDKLIWLPTRNEDHEGCWAVAESKMLAHEASDLREMVFNSGEPFTELVDKVQDDHSVIMQMQYRASYTRKPRKRANSQPPCLRRREVAYNEELWSHNRLWLPSFHLCPFDSKWNFGCVSFLDENYTSQEAFQENTLRNVFHIRSCVNGVRGQCSSVQESDSWQRYSFLALITECQAIKGNWKFPRKAACIRRTVTGSCPVDCGKAYMDRHHIYLCPTIWRD</sequence>